<dbReference type="STRING" id="246786.GS18_0204510"/>
<dbReference type="Proteomes" id="UP000028549">
    <property type="component" value="Unassembled WGS sequence"/>
</dbReference>
<evidence type="ECO:0000313" key="2">
    <source>
        <dbReference type="EMBL" id="KEZ54192.1"/>
    </source>
</evidence>
<dbReference type="EMBL" id="JNVC02000001">
    <property type="protein sequence ID" value="KEZ54192.1"/>
    <property type="molecule type" value="Genomic_DNA"/>
</dbReference>
<organism evidence="2 3">
    <name type="scientific">Metabacillus indicus</name>
    <name type="common">Bacillus indicus</name>
    <dbReference type="NCBI Taxonomy" id="246786"/>
    <lineage>
        <taxon>Bacteria</taxon>
        <taxon>Bacillati</taxon>
        <taxon>Bacillota</taxon>
        <taxon>Bacilli</taxon>
        <taxon>Bacillales</taxon>
        <taxon>Bacillaceae</taxon>
        <taxon>Metabacillus</taxon>
    </lineage>
</organism>
<dbReference type="RefSeq" id="WP_029281446.1">
    <property type="nucleotide sequence ID" value="NZ_CP176757.1"/>
</dbReference>
<dbReference type="SUPFAM" id="SSF54593">
    <property type="entry name" value="Glyoxalase/Bleomycin resistance protein/Dihydroxybiphenyl dioxygenase"/>
    <property type="match status" value="1"/>
</dbReference>
<feature type="domain" description="VOC" evidence="1">
    <location>
        <begin position="8"/>
        <end position="117"/>
    </location>
</feature>
<sequence length="117" mass="13103">MKSPVMNQIGTVFVPVSDVEKARDWYCSILGVEPQGEIQFGHIYVLPMQGTGAVLDSKIYREGEASKVPLFHFNAEDINTAHSFIKEKGAAHQSDIQHDHYFTFQDPDGNTLMVCKC</sequence>
<name>A0A084H3N0_METID</name>
<accession>A0A084H3N0</accession>
<dbReference type="OrthoDB" id="2354281at2"/>
<evidence type="ECO:0000259" key="1">
    <source>
        <dbReference type="PROSITE" id="PS51819"/>
    </source>
</evidence>
<evidence type="ECO:0000313" key="3">
    <source>
        <dbReference type="Proteomes" id="UP000028549"/>
    </source>
</evidence>
<dbReference type="Pfam" id="PF00903">
    <property type="entry name" value="Glyoxalase"/>
    <property type="match status" value="1"/>
</dbReference>
<dbReference type="CDD" id="cd06587">
    <property type="entry name" value="VOC"/>
    <property type="match status" value="1"/>
</dbReference>
<reference evidence="2 3" key="1">
    <citation type="journal article" date="2005" name="Int. J. Syst. Evol. Microbiol.">
        <title>Bacillus cibi sp. nov., isolated from jeotgal, a traditional Korean fermented seafood.</title>
        <authorList>
            <person name="Yoon J.H."/>
            <person name="Lee C.H."/>
            <person name="Oh T.K."/>
        </authorList>
    </citation>
    <scope>NUCLEOTIDE SEQUENCE [LARGE SCALE GENOMIC DNA]</scope>
    <source>
        <strain evidence="2 3">DSM 16189</strain>
    </source>
</reference>
<dbReference type="AlphaFoldDB" id="A0A084H3N0"/>
<comment type="caution">
    <text evidence="2">The sequence shown here is derived from an EMBL/GenBank/DDBJ whole genome shotgun (WGS) entry which is preliminary data.</text>
</comment>
<dbReference type="InterPro" id="IPR037523">
    <property type="entry name" value="VOC_core"/>
</dbReference>
<protein>
    <submittedName>
        <fullName evidence="2">Glyoxalase</fullName>
    </submittedName>
</protein>
<keyword evidence="3" id="KW-1185">Reference proteome</keyword>
<dbReference type="InterPro" id="IPR029068">
    <property type="entry name" value="Glyas_Bleomycin-R_OHBP_Dase"/>
</dbReference>
<dbReference type="PROSITE" id="PS51819">
    <property type="entry name" value="VOC"/>
    <property type="match status" value="1"/>
</dbReference>
<gene>
    <name evidence="2" type="ORF">GS18_0204510</name>
</gene>
<proteinExistence type="predicted"/>
<dbReference type="InterPro" id="IPR004360">
    <property type="entry name" value="Glyas_Fos-R_dOase_dom"/>
</dbReference>
<dbReference type="Gene3D" id="3.10.180.10">
    <property type="entry name" value="2,3-Dihydroxybiphenyl 1,2-Dioxygenase, domain 1"/>
    <property type="match status" value="1"/>
</dbReference>